<dbReference type="GO" id="GO:0003735">
    <property type="term" value="F:structural constituent of ribosome"/>
    <property type="evidence" value="ECO:0007669"/>
    <property type="project" value="InterPro"/>
</dbReference>
<dbReference type="InterPro" id="IPR000086">
    <property type="entry name" value="NUDIX_hydrolase_dom"/>
</dbReference>
<dbReference type="Pfam" id="PF11788">
    <property type="entry name" value="MRP-L46"/>
    <property type="match status" value="1"/>
</dbReference>
<evidence type="ECO:0000313" key="11">
    <source>
        <dbReference type="Proteomes" id="UP001347796"/>
    </source>
</evidence>
<evidence type="ECO:0000256" key="6">
    <source>
        <dbReference type="ARBA" id="ARBA00023274"/>
    </source>
</evidence>
<reference evidence="10 11" key="1">
    <citation type="submission" date="2024-01" db="EMBL/GenBank/DDBJ databases">
        <title>The genome of the rayed Mediterranean limpet Patella caerulea (Linnaeus, 1758).</title>
        <authorList>
            <person name="Anh-Thu Weber A."/>
            <person name="Halstead-Nussloch G."/>
        </authorList>
    </citation>
    <scope>NUCLEOTIDE SEQUENCE [LARGE SCALE GENOMIC DNA]</scope>
    <source>
        <strain evidence="10">AATW-2023a</strain>
        <tissue evidence="10">Whole specimen</tissue>
    </source>
</reference>
<keyword evidence="3" id="KW-0809">Transit peptide</keyword>
<dbReference type="PANTHER" id="PTHR13124:SF12">
    <property type="entry name" value="LARGE RIBOSOMAL SUBUNIT PROTEIN ML46"/>
    <property type="match status" value="1"/>
</dbReference>
<evidence type="ECO:0000256" key="7">
    <source>
        <dbReference type="ARBA" id="ARBA00035190"/>
    </source>
</evidence>
<gene>
    <name evidence="10" type="ORF">SNE40_015355</name>
</gene>
<evidence type="ECO:0000313" key="10">
    <source>
        <dbReference type="EMBL" id="KAK6177209.1"/>
    </source>
</evidence>
<keyword evidence="4" id="KW-0689">Ribosomal protein</keyword>
<evidence type="ECO:0000256" key="1">
    <source>
        <dbReference type="ARBA" id="ARBA00004173"/>
    </source>
</evidence>
<dbReference type="InterPro" id="IPR015797">
    <property type="entry name" value="NUDIX_hydrolase-like_dom_sf"/>
</dbReference>
<dbReference type="PANTHER" id="PTHR13124">
    <property type="entry name" value="39S RIBOSOMAL PROTEIN L46, MITOCHONDRIAL PRECURSOR-RELATED"/>
    <property type="match status" value="1"/>
</dbReference>
<dbReference type="FunFam" id="3.90.79.10:FF:000018">
    <property type="entry name" value="39S ribosomal protein L46, mitochondrial"/>
    <property type="match status" value="1"/>
</dbReference>
<keyword evidence="6" id="KW-0687">Ribonucleoprotein</keyword>
<evidence type="ECO:0000259" key="9">
    <source>
        <dbReference type="PROSITE" id="PS51462"/>
    </source>
</evidence>
<name>A0AAN8PJ26_PATCE</name>
<proteinExistence type="inferred from homology"/>
<dbReference type="GO" id="GO:0005762">
    <property type="term" value="C:mitochondrial large ribosomal subunit"/>
    <property type="evidence" value="ECO:0007669"/>
    <property type="project" value="TreeGrafter"/>
</dbReference>
<dbReference type="EMBL" id="JAZGQO010000010">
    <property type="protein sequence ID" value="KAK6177209.1"/>
    <property type="molecule type" value="Genomic_DNA"/>
</dbReference>
<dbReference type="Proteomes" id="UP001347796">
    <property type="component" value="Unassembled WGS sequence"/>
</dbReference>
<dbReference type="GO" id="GO:0005743">
    <property type="term" value="C:mitochondrial inner membrane"/>
    <property type="evidence" value="ECO:0007669"/>
    <property type="project" value="UniProtKB-ARBA"/>
</dbReference>
<keyword evidence="5" id="KW-0496">Mitochondrion</keyword>
<dbReference type="Gene3D" id="3.90.79.10">
    <property type="entry name" value="Nucleoside Triphosphate Pyrophosphohydrolase"/>
    <property type="match status" value="1"/>
</dbReference>
<evidence type="ECO:0000256" key="8">
    <source>
        <dbReference type="ARBA" id="ARBA00035534"/>
    </source>
</evidence>
<keyword evidence="11" id="KW-1185">Reference proteome</keyword>
<evidence type="ECO:0000256" key="2">
    <source>
        <dbReference type="ARBA" id="ARBA00009070"/>
    </source>
</evidence>
<dbReference type="SUPFAM" id="SSF55811">
    <property type="entry name" value="Nudix"/>
    <property type="match status" value="1"/>
</dbReference>
<dbReference type="InterPro" id="IPR040008">
    <property type="entry name" value="Ribosomal_mL46"/>
</dbReference>
<sequence>MATSMNKLKSLLLLHGQTVRFISKAQCRDLLRRQCVGKRCSSTNVTQATGDRYDLLGAVCLERKPIIVQKKTEIEEKYNTMIRQIENEHSLLSDHELRHKEDLLYAEKSKEDDFEETEIDGTRQTALDREDIWESEAKAFITADTITEADKTDDRRSIERKLDEKLILIVKQKLGNTEKWILPQSSWVSGESMRETANRALKSSCGEEIEPVFYGNAPCGFYKYNYPKTVDKETRGSKIFFFKAKYKEGEVTINKDNVIDYLWVTKTELIDYLNRDYYRSVDQFILDL</sequence>
<protein>
    <recommendedName>
        <fullName evidence="7">Large ribosomal subunit protein mL46</fullName>
    </recommendedName>
    <alternativeName>
        <fullName evidence="8">39S ribosomal protein L46, mitochondrial</fullName>
    </alternativeName>
</protein>
<evidence type="ECO:0000256" key="5">
    <source>
        <dbReference type="ARBA" id="ARBA00023128"/>
    </source>
</evidence>
<dbReference type="PROSITE" id="PS51462">
    <property type="entry name" value="NUDIX"/>
    <property type="match status" value="1"/>
</dbReference>
<accession>A0AAN8PJ26</accession>
<dbReference type="CDD" id="cd04661">
    <property type="entry name" value="NUDIX_MRP_L46"/>
    <property type="match status" value="1"/>
</dbReference>
<organism evidence="10 11">
    <name type="scientific">Patella caerulea</name>
    <name type="common">Rayed Mediterranean limpet</name>
    <dbReference type="NCBI Taxonomy" id="87958"/>
    <lineage>
        <taxon>Eukaryota</taxon>
        <taxon>Metazoa</taxon>
        <taxon>Spiralia</taxon>
        <taxon>Lophotrochozoa</taxon>
        <taxon>Mollusca</taxon>
        <taxon>Gastropoda</taxon>
        <taxon>Patellogastropoda</taxon>
        <taxon>Patelloidea</taxon>
        <taxon>Patellidae</taxon>
        <taxon>Patella</taxon>
    </lineage>
</organism>
<dbReference type="InterPro" id="IPR021757">
    <property type="entry name" value="Ribosomal_mL46_N"/>
</dbReference>
<comment type="caution">
    <text evidence="10">The sequence shown here is derived from an EMBL/GenBank/DDBJ whole genome shotgun (WGS) entry which is preliminary data.</text>
</comment>
<evidence type="ECO:0000256" key="4">
    <source>
        <dbReference type="ARBA" id="ARBA00022980"/>
    </source>
</evidence>
<comment type="subcellular location">
    <subcellularLocation>
        <location evidence="1">Mitochondrion</location>
    </subcellularLocation>
</comment>
<evidence type="ECO:0000256" key="3">
    <source>
        <dbReference type="ARBA" id="ARBA00022946"/>
    </source>
</evidence>
<dbReference type="InterPro" id="IPR033650">
    <property type="entry name" value="Ribosomal_mL46_NUDIX"/>
</dbReference>
<feature type="domain" description="Nudix hydrolase" evidence="9">
    <location>
        <begin position="132"/>
        <end position="287"/>
    </location>
</feature>
<dbReference type="AlphaFoldDB" id="A0AAN8PJ26"/>
<comment type="similarity">
    <text evidence="2">Belongs to the mitochondrion-specific ribosomal protein mL46 family.</text>
</comment>